<keyword evidence="3" id="KW-1185">Reference proteome</keyword>
<evidence type="ECO:0000313" key="2">
    <source>
        <dbReference type="EMBL" id="GGA58392.1"/>
    </source>
</evidence>
<dbReference type="Pfam" id="PF01323">
    <property type="entry name" value="DSBA"/>
    <property type="match status" value="1"/>
</dbReference>
<comment type="caution">
    <text evidence="2">The sequence shown here is derived from an EMBL/GenBank/DDBJ whole genome shotgun (WGS) entry which is preliminary data.</text>
</comment>
<feature type="domain" description="DSBA-like thioredoxin" evidence="1">
    <location>
        <begin position="7"/>
        <end position="204"/>
    </location>
</feature>
<accession>A0A916RIE1</accession>
<dbReference type="CDD" id="cd03024">
    <property type="entry name" value="DsbA_FrnE"/>
    <property type="match status" value="1"/>
</dbReference>
<dbReference type="OrthoDB" id="9799122at2"/>
<dbReference type="RefSeq" id="WP_127073766.1">
    <property type="nucleotide sequence ID" value="NZ_BMKB01000005.1"/>
</dbReference>
<dbReference type="GO" id="GO:0016491">
    <property type="term" value="F:oxidoreductase activity"/>
    <property type="evidence" value="ECO:0007669"/>
    <property type="project" value="InterPro"/>
</dbReference>
<dbReference type="Gene3D" id="3.40.30.10">
    <property type="entry name" value="Glutaredoxin"/>
    <property type="match status" value="1"/>
</dbReference>
<dbReference type="EMBL" id="BMKB01000005">
    <property type="protein sequence ID" value="GGA58392.1"/>
    <property type="molecule type" value="Genomic_DNA"/>
</dbReference>
<proteinExistence type="predicted"/>
<dbReference type="AlphaFoldDB" id="A0A916RIE1"/>
<dbReference type="Proteomes" id="UP000596977">
    <property type="component" value="Unassembled WGS sequence"/>
</dbReference>
<dbReference type="SUPFAM" id="SSF52833">
    <property type="entry name" value="Thioredoxin-like"/>
    <property type="match status" value="1"/>
</dbReference>
<dbReference type="PANTHER" id="PTHR13887">
    <property type="entry name" value="GLUTATHIONE S-TRANSFERASE KAPPA"/>
    <property type="match status" value="1"/>
</dbReference>
<dbReference type="PANTHER" id="PTHR13887:SF41">
    <property type="entry name" value="THIOREDOXIN SUPERFAMILY PROTEIN"/>
    <property type="match status" value="1"/>
</dbReference>
<gene>
    <name evidence="2" type="ORF">GCM10011499_30640</name>
</gene>
<name>A0A916RIE1_9HYPH</name>
<reference evidence="2 3" key="1">
    <citation type="journal article" date="2014" name="Int. J. Syst. Evol. Microbiol.">
        <title>Complete genome sequence of Corynebacterium casei LMG S-19264T (=DSM 44701T), isolated from a smear-ripened cheese.</title>
        <authorList>
            <consortium name="US DOE Joint Genome Institute (JGI-PGF)"/>
            <person name="Walter F."/>
            <person name="Albersmeier A."/>
            <person name="Kalinowski J."/>
            <person name="Ruckert C."/>
        </authorList>
    </citation>
    <scope>NUCLEOTIDE SEQUENCE [LARGE SCALE GENOMIC DNA]</scope>
    <source>
        <strain evidence="2 3">CGMCC 1.15896</strain>
    </source>
</reference>
<dbReference type="InterPro" id="IPR036249">
    <property type="entry name" value="Thioredoxin-like_sf"/>
</dbReference>
<protein>
    <submittedName>
        <fullName evidence="2">Polyketide synthase</fullName>
    </submittedName>
</protein>
<organism evidence="2 3">
    <name type="scientific">Pelagibacterium lentulum</name>
    <dbReference type="NCBI Taxonomy" id="2029865"/>
    <lineage>
        <taxon>Bacteria</taxon>
        <taxon>Pseudomonadati</taxon>
        <taxon>Pseudomonadota</taxon>
        <taxon>Alphaproteobacteria</taxon>
        <taxon>Hyphomicrobiales</taxon>
        <taxon>Devosiaceae</taxon>
        <taxon>Pelagibacterium</taxon>
    </lineage>
</organism>
<dbReference type="InterPro" id="IPR001853">
    <property type="entry name" value="DSBA-like_thioredoxin_dom"/>
</dbReference>
<evidence type="ECO:0000259" key="1">
    <source>
        <dbReference type="Pfam" id="PF01323"/>
    </source>
</evidence>
<sequence length="215" mass="23205">MTETIHIDLFTDIICPWCLIGTARLDAALAALDPAITVTIAHHPFLLDPSIPDDGQNTRERLKAKYGGDVAAMQARVEQAAHQAGVDLDLSVQPMSYPTIKAHTLIRLAPSEIQYALAKAFAAAYFLEGRNIASDDILLEVAQTHGFSQDDAKALLADEREHDATRLMAHSAGQQGVNGVPFFIFNSKFALSGAQPPEVFARAFRLATGEEALPA</sequence>
<evidence type="ECO:0000313" key="3">
    <source>
        <dbReference type="Proteomes" id="UP000596977"/>
    </source>
</evidence>